<dbReference type="FunFam" id="3.40.50.300:FF:000522">
    <property type="entry name" value="Gluconokinase"/>
    <property type="match status" value="1"/>
</dbReference>
<evidence type="ECO:0000256" key="10">
    <source>
        <dbReference type="SAM" id="MobiDB-lite"/>
    </source>
</evidence>
<feature type="region of interest" description="Disordered" evidence="10">
    <location>
        <begin position="1"/>
        <end position="42"/>
    </location>
</feature>
<keyword evidence="7 9" id="KW-0067">ATP-binding</keyword>
<keyword evidence="12" id="KW-1185">Reference proteome</keyword>
<dbReference type="GO" id="GO:0046316">
    <property type="term" value="F:gluconokinase activity"/>
    <property type="evidence" value="ECO:0007669"/>
    <property type="project" value="UniProtKB-EC"/>
</dbReference>
<name>A0AAJ0FSV5_9HYPO</name>
<reference evidence="11" key="1">
    <citation type="submission" date="2023-06" db="EMBL/GenBank/DDBJ databases">
        <title>Conoideocrella luteorostrata (Hypocreales: Clavicipitaceae), a potential biocontrol fungus for elongate hemlock scale in United States Christmas tree production areas.</title>
        <authorList>
            <person name="Barrett H."/>
            <person name="Lovett B."/>
            <person name="Macias A.M."/>
            <person name="Stajich J.E."/>
            <person name="Kasson M.T."/>
        </authorList>
    </citation>
    <scope>NUCLEOTIDE SEQUENCE</scope>
    <source>
        <strain evidence="11">ARSEF 14590</strain>
    </source>
</reference>
<comment type="similarity">
    <text evidence="2 9">Belongs to the gluconokinase GntK/GntV family.</text>
</comment>
<comment type="pathway">
    <text evidence="1 9">Carbohydrate acid metabolism; D-gluconate degradation.</text>
</comment>
<dbReference type="Pfam" id="PF13671">
    <property type="entry name" value="AAA_33"/>
    <property type="match status" value="1"/>
</dbReference>
<organism evidence="11 12">
    <name type="scientific">Conoideocrella luteorostrata</name>
    <dbReference type="NCBI Taxonomy" id="1105319"/>
    <lineage>
        <taxon>Eukaryota</taxon>
        <taxon>Fungi</taxon>
        <taxon>Dikarya</taxon>
        <taxon>Ascomycota</taxon>
        <taxon>Pezizomycotina</taxon>
        <taxon>Sordariomycetes</taxon>
        <taxon>Hypocreomycetidae</taxon>
        <taxon>Hypocreales</taxon>
        <taxon>Clavicipitaceae</taxon>
        <taxon>Conoideocrella</taxon>
    </lineage>
</organism>
<evidence type="ECO:0000256" key="4">
    <source>
        <dbReference type="ARBA" id="ARBA00022679"/>
    </source>
</evidence>
<dbReference type="GO" id="GO:0005524">
    <property type="term" value="F:ATP binding"/>
    <property type="evidence" value="ECO:0007669"/>
    <property type="project" value="UniProtKB-KW"/>
</dbReference>
<evidence type="ECO:0000256" key="1">
    <source>
        <dbReference type="ARBA" id="ARBA00004875"/>
    </source>
</evidence>
<dbReference type="GO" id="GO:0005975">
    <property type="term" value="P:carbohydrate metabolic process"/>
    <property type="evidence" value="ECO:0007669"/>
    <property type="project" value="InterPro"/>
</dbReference>
<keyword evidence="5 9" id="KW-0547">Nucleotide-binding</keyword>
<dbReference type="PANTHER" id="PTHR43442">
    <property type="entry name" value="GLUCONOKINASE-RELATED"/>
    <property type="match status" value="1"/>
</dbReference>
<comment type="caution">
    <text evidence="11">The sequence shown here is derived from an EMBL/GenBank/DDBJ whole genome shotgun (WGS) entry which is preliminary data.</text>
</comment>
<evidence type="ECO:0000256" key="6">
    <source>
        <dbReference type="ARBA" id="ARBA00022777"/>
    </source>
</evidence>
<dbReference type="NCBIfam" id="TIGR01313">
    <property type="entry name" value="therm_gnt_kin"/>
    <property type="match status" value="1"/>
</dbReference>
<evidence type="ECO:0000256" key="8">
    <source>
        <dbReference type="ARBA" id="ARBA00048090"/>
    </source>
</evidence>
<dbReference type="SUPFAM" id="SSF52540">
    <property type="entry name" value="P-loop containing nucleoside triphosphate hydrolases"/>
    <property type="match status" value="1"/>
</dbReference>
<dbReference type="InterPro" id="IPR027417">
    <property type="entry name" value="P-loop_NTPase"/>
</dbReference>
<keyword evidence="4 9" id="KW-0808">Transferase</keyword>
<evidence type="ECO:0000256" key="5">
    <source>
        <dbReference type="ARBA" id="ARBA00022741"/>
    </source>
</evidence>
<protein>
    <recommendedName>
        <fullName evidence="3 9">Gluconokinase</fullName>
        <ecNumber evidence="3 9">2.7.1.12</ecNumber>
    </recommendedName>
</protein>
<dbReference type="InterPro" id="IPR006001">
    <property type="entry name" value="Therm_gnt_kin"/>
</dbReference>
<dbReference type="EMBL" id="JASWJB010000138">
    <property type="protein sequence ID" value="KAK2595242.1"/>
    <property type="molecule type" value="Genomic_DNA"/>
</dbReference>
<feature type="compositionally biased region" description="Polar residues" evidence="10">
    <location>
        <begin position="27"/>
        <end position="38"/>
    </location>
</feature>
<evidence type="ECO:0000313" key="11">
    <source>
        <dbReference type="EMBL" id="KAK2595242.1"/>
    </source>
</evidence>
<sequence length="227" mass="24799">MLSYDSAVPNGQDSPSSGPLPVPSAKPMSTSAAGTIATSGHGQVQRQHQHHLWLVTGPAGCGKTTVAEHLANALSIPYIEGDLYHPQANIDKMSGGIPLTDSDRWDWLTELRKQSNSRINSGADGVVVACSALKLKYRDVIRVAAYYDRTLLVHFIFLHAPQELLLKRVAERKGHYMGANMVKSQFDILERPREDEVDVITIDASQDSDEVKQDALEKVQAALAANM</sequence>
<accession>A0AAJ0FSV5</accession>
<dbReference type="GO" id="GO:0005737">
    <property type="term" value="C:cytoplasm"/>
    <property type="evidence" value="ECO:0007669"/>
    <property type="project" value="TreeGrafter"/>
</dbReference>
<evidence type="ECO:0000313" key="12">
    <source>
        <dbReference type="Proteomes" id="UP001251528"/>
    </source>
</evidence>
<evidence type="ECO:0000256" key="9">
    <source>
        <dbReference type="RuleBase" id="RU363066"/>
    </source>
</evidence>
<dbReference type="CDD" id="cd02021">
    <property type="entry name" value="GntK"/>
    <property type="match status" value="1"/>
</dbReference>
<gene>
    <name evidence="11" type="ORF">QQS21_007029</name>
</gene>
<comment type="catalytic activity">
    <reaction evidence="8 9">
        <text>D-gluconate + ATP = 6-phospho-D-gluconate + ADP + H(+)</text>
        <dbReference type="Rhea" id="RHEA:19433"/>
        <dbReference type="ChEBI" id="CHEBI:15378"/>
        <dbReference type="ChEBI" id="CHEBI:18391"/>
        <dbReference type="ChEBI" id="CHEBI:30616"/>
        <dbReference type="ChEBI" id="CHEBI:58759"/>
        <dbReference type="ChEBI" id="CHEBI:456216"/>
        <dbReference type="EC" id="2.7.1.12"/>
    </reaction>
</comment>
<evidence type="ECO:0000256" key="2">
    <source>
        <dbReference type="ARBA" id="ARBA00008420"/>
    </source>
</evidence>
<dbReference type="AlphaFoldDB" id="A0AAJ0FSV5"/>
<evidence type="ECO:0000256" key="7">
    <source>
        <dbReference type="ARBA" id="ARBA00022840"/>
    </source>
</evidence>
<proteinExistence type="inferred from homology"/>
<dbReference type="PANTHER" id="PTHR43442:SF3">
    <property type="entry name" value="GLUCONOKINASE-RELATED"/>
    <property type="match status" value="1"/>
</dbReference>
<dbReference type="Proteomes" id="UP001251528">
    <property type="component" value="Unassembled WGS sequence"/>
</dbReference>
<evidence type="ECO:0000256" key="3">
    <source>
        <dbReference type="ARBA" id="ARBA00012054"/>
    </source>
</evidence>
<dbReference type="EC" id="2.7.1.12" evidence="3 9"/>
<keyword evidence="6 9" id="KW-0418">Kinase</keyword>
<dbReference type="Gene3D" id="3.40.50.300">
    <property type="entry name" value="P-loop containing nucleotide triphosphate hydrolases"/>
    <property type="match status" value="1"/>
</dbReference>